<evidence type="ECO:0000313" key="3">
    <source>
        <dbReference type="Proteomes" id="UP001362999"/>
    </source>
</evidence>
<accession>A0AAW0D0G9</accession>
<sequence>MTSYLDDDYLPSSPASLALDYEQSQHKQPIRDAYEAEMSPQDLAEYREWCRRKRVKRGYENAQDGDYPLCQRRRLEGYQETKPEPVSSPVRAPRPSAVASDEKTRRDFEPGGFLNSQTTSQDAIDHLIGQQESQQEPLSGSLDYGITSQDVLSQLDYRRQRVVYGMFY</sequence>
<reference evidence="2 3" key="1">
    <citation type="journal article" date="2024" name="J Genomics">
        <title>Draft genome sequencing and assembly of Favolaschia claudopus CIRM-BRFM 2984 isolated from oak limbs.</title>
        <authorList>
            <person name="Navarro D."/>
            <person name="Drula E."/>
            <person name="Chaduli D."/>
            <person name="Cazenave R."/>
            <person name="Ahrendt S."/>
            <person name="Wang J."/>
            <person name="Lipzen A."/>
            <person name="Daum C."/>
            <person name="Barry K."/>
            <person name="Grigoriev I.V."/>
            <person name="Favel A."/>
            <person name="Rosso M.N."/>
            <person name="Martin F."/>
        </authorList>
    </citation>
    <scope>NUCLEOTIDE SEQUENCE [LARGE SCALE GENOMIC DNA]</scope>
    <source>
        <strain evidence="2 3">CIRM-BRFM 2984</strain>
    </source>
</reference>
<dbReference type="EMBL" id="JAWWNJ010000011">
    <property type="protein sequence ID" value="KAK7044344.1"/>
    <property type="molecule type" value="Genomic_DNA"/>
</dbReference>
<feature type="compositionally biased region" description="Basic and acidic residues" evidence="1">
    <location>
        <begin position="100"/>
        <end position="109"/>
    </location>
</feature>
<feature type="region of interest" description="Disordered" evidence="1">
    <location>
        <begin position="57"/>
        <end position="117"/>
    </location>
</feature>
<name>A0AAW0D0G9_9AGAR</name>
<proteinExistence type="predicted"/>
<comment type="caution">
    <text evidence="2">The sequence shown here is derived from an EMBL/GenBank/DDBJ whole genome shotgun (WGS) entry which is preliminary data.</text>
</comment>
<feature type="non-terminal residue" evidence="2">
    <location>
        <position position="168"/>
    </location>
</feature>
<evidence type="ECO:0000313" key="2">
    <source>
        <dbReference type="EMBL" id="KAK7044344.1"/>
    </source>
</evidence>
<feature type="compositionally biased region" description="Basic and acidic residues" evidence="1">
    <location>
        <begin position="73"/>
        <end position="83"/>
    </location>
</feature>
<evidence type="ECO:0000256" key="1">
    <source>
        <dbReference type="SAM" id="MobiDB-lite"/>
    </source>
</evidence>
<protein>
    <submittedName>
        <fullName evidence="2">Uncharacterized protein</fullName>
    </submittedName>
</protein>
<dbReference type="Proteomes" id="UP001362999">
    <property type="component" value="Unassembled WGS sequence"/>
</dbReference>
<feature type="region of interest" description="Disordered" evidence="1">
    <location>
        <begin position="1"/>
        <end position="29"/>
    </location>
</feature>
<dbReference type="AlphaFoldDB" id="A0AAW0D0G9"/>
<feature type="compositionally biased region" description="Low complexity" evidence="1">
    <location>
        <begin position="85"/>
        <end position="99"/>
    </location>
</feature>
<keyword evidence="3" id="KW-1185">Reference proteome</keyword>
<gene>
    <name evidence="2" type="ORF">R3P38DRAFT_2878263</name>
</gene>
<organism evidence="2 3">
    <name type="scientific">Favolaschia claudopus</name>
    <dbReference type="NCBI Taxonomy" id="2862362"/>
    <lineage>
        <taxon>Eukaryota</taxon>
        <taxon>Fungi</taxon>
        <taxon>Dikarya</taxon>
        <taxon>Basidiomycota</taxon>
        <taxon>Agaricomycotina</taxon>
        <taxon>Agaricomycetes</taxon>
        <taxon>Agaricomycetidae</taxon>
        <taxon>Agaricales</taxon>
        <taxon>Marasmiineae</taxon>
        <taxon>Mycenaceae</taxon>
        <taxon>Favolaschia</taxon>
    </lineage>
</organism>